<evidence type="ECO:0000256" key="2">
    <source>
        <dbReference type="ARBA" id="ARBA00022448"/>
    </source>
</evidence>
<feature type="transmembrane region" description="Helical" evidence="6">
    <location>
        <begin position="564"/>
        <end position="591"/>
    </location>
</feature>
<evidence type="ECO:0000256" key="3">
    <source>
        <dbReference type="ARBA" id="ARBA00022692"/>
    </source>
</evidence>
<dbReference type="PANTHER" id="PTHR31645">
    <property type="entry name" value="OLIGOPEPTIDE TRANSPORTER YGL114W-RELATED"/>
    <property type="match status" value="1"/>
</dbReference>
<evidence type="ECO:0000256" key="6">
    <source>
        <dbReference type="SAM" id="Phobius"/>
    </source>
</evidence>
<dbReference type="InterPro" id="IPR004813">
    <property type="entry name" value="OPT"/>
</dbReference>
<dbReference type="AlphaFoldDB" id="A0A150SP64"/>
<evidence type="ECO:0000256" key="1">
    <source>
        <dbReference type="ARBA" id="ARBA00004141"/>
    </source>
</evidence>
<comment type="subcellular location">
    <subcellularLocation>
        <location evidence="1">Membrane</location>
        <topology evidence="1">Multi-pass membrane protein</topology>
    </subcellularLocation>
</comment>
<reference evidence="7 8" key="1">
    <citation type="submission" date="2014-02" db="EMBL/GenBank/DDBJ databases">
        <title>The small core and large imbalanced accessory genome model reveals a collaborative survival strategy of Sorangium cellulosum strains in nature.</title>
        <authorList>
            <person name="Han K."/>
            <person name="Peng R."/>
            <person name="Blom J."/>
            <person name="Li Y.-Z."/>
        </authorList>
    </citation>
    <scope>NUCLEOTIDE SEQUENCE [LARGE SCALE GENOMIC DNA]</scope>
    <source>
        <strain evidence="7 8">So0149</strain>
    </source>
</reference>
<evidence type="ECO:0000313" key="8">
    <source>
        <dbReference type="Proteomes" id="UP000075515"/>
    </source>
</evidence>
<evidence type="ECO:0000256" key="4">
    <source>
        <dbReference type="ARBA" id="ARBA00022989"/>
    </source>
</evidence>
<dbReference type="GO" id="GO:0016020">
    <property type="term" value="C:membrane"/>
    <property type="evidence" value="ECO:0007669"/>
    <property type="project" value="UniProtKB-SubCell"/>
</dbReference>
<feature type="transmembrane region" description="Helical" evidence="6">
    <location>
        <begin position="386"/>
        <end position="406"/>
    </location>
</feature>
<feature type="transmembrane region" description="Helical" evidence="6">
    <location>
        <begin position="35"/>
        <end position="57"/>
    </location>
</feature>
<comment type="caution">
    <text evidence="7">The sequence shown here is derived from an EMBL/GenBank/DDBJ whole genome shotgun (WGS) entry which is preliminary data.</text>
</comment>
<feature type="transmembrane region" description="Helical" evidence="6">
    <location>
        <begin position="102"/>
        <end position="121"/>
    </location>
</feature>
<organism evidence="7 8">
    <name type="scientific">Sorangium cellulosum</name>
    <name type="common">Polyangium cellulosum</name>
    <dbReference type="NCBI Taxonomy" id="56"/>
    <lineage>
        <taxon>Bacteria</taxon>
        <taxon>Pseudomonadati</taxon>
        <taxon>Myxococcota</taxon>
        <taxon>Polyangia</taxon>
        <taxon>Polyangiales</taxon>
        <taxon>Polyangiaceae</taxon>
        <taxon>Sorangium</taxon>
    </lineage>
</organism>
<evidence type="ECO:0000313" key="7">
    <source>
        <dbReference type="EMBL" id="KYF85935.1"/>
    </source>
</evidence>
<feature type="transmembrane region" description="Helical" evidence="6">
    <location>
        <begin position="311"/>
        <end position="333"/>
    </location>
</feature>
<accession>A0A150SP64</accession>
<keyword evidence="3 6" id="KW-0812">Transmembrane</keyword>
<gene>
    <name evidence="7" type="ORF">BE18_43175</name>
</gene>
<feature type="transmembrane region" description="Helical" evidence="6">
    <location>
        <begin position="474"/>
        <end position="495"/>
    </location>
</feature>
<feature type="transmembrane region" description="Helical" evidence="6">
    <location>
        <begin position="63"/>
        <end position="82"/>
    </location>
</feature>
<dbReference type="Pfam" id="PF03169">
    <property type="entry name" value="OPT"/>
    <property type="match status" value="1"/>
</dbReference>
<evidence type="ECO:0000256" key="5">
    <source>
        <dbReference type="ARBA" id="ARBA00023136"/>
    </source>
</evidence>
<dbReference type="EMBL" id="JEMC01002618">
    <property type="protein sequence ID" value="KYF85935.1"/>
    <property type="molecule type" value="Genomic_DNA"/>
</dbReference>
<keyword evidence="2" id="KW-0813">Transport</keyword>
<feature type="transmembrane region" description="Helical" evidence="6">
    <location>
        <begin position="278"/>
        <end position="299"/>
    </location>
</feature>
<sequence length="681" mass="73410">MAIKQLTPEQIHTMSLEEKDTWWLKNVYRGDMPQLTWRSGITGMLLGAFLSLTNLYIGARTGWSLGVGITSVILAFGLFKVLSRLGLASDMTVLENNAMQSIATSAGYMNAPLFTSLAAYSMVTTTIIPMGRAMVWMFILAILGVLFAFPMKKRFINDEQLPFPEGMAAGVVMDALHESDEKEGLFKAKLLLGGGLASALLELLRDDKVMRALFALKSIPHHYDEVFYHGWFADLLKRWGLSPAIRGIPLNELTIRFDTSIIFVATGGLMGIRTGASLLLGGILNYWILAPLLIQHGIILPKNGHYGFGQITLWALWGGVACMTTSSLYAFFSKPKVILDAFRGLSKKGGARDVLADIELPVKLSIIGVPVVGLVVVVLGQLWFGIAWWLGAIAVPLVFVFSLIAVNSTGITAITPTGALGKLTQLTYGVLAPKNITTNLMTAGVTAEVASNTANLLMDIKPGYMLGGKPRHQAMGHVLGTVAGLVLSVPIWYLVLIQGDIGRYGTEQLPVPSALTWKAVAEVLMKGLDFLHPTAKSAVVVGAIVGILVEVTKQLTKNRFPLSAVALGLAFILNFTDIWSMFLGSFLFWLIERRAAGWHRARERESRLSETEPGGAPAAPVKRPWYALAAENTEAICAGVIAGGSLMGIGLSVLGVLVLPDVLEAASLTKALGQILDFLPK</sequence>
<keyword evidence="5 6" id="KW-0472">Membrane</keyword>
<dbReference type="Proteomes" id="UP000075515">
    <property type="component" value="Unassembled WGS sequence"/>
</dbReference>
<name>A0A150SP64_SORCE</name>
<protein>
    <recommendedName>
        <fullName evidence="9">Peptide transporter</fullName>
    </recommendedName>
</protein>
<evidence type="ECO:0008006" key="9">
    <source>
        <dbReference type="Google" id="ProtNLM"/>
    </source>
</evidence>
<feature type="transmembrane region" description="Helical" evidence="6">
    <location>
        <begin position="133"/>
        <end position="151"/>
    </location>
</feature>
<proteinExistence type="predicted"/>
<keyword evidence="4 6" id="KW-1133">Transmembrane helix</keyword>
<dbReference type="GO" id="GO:0035673">
    <property type="term" value="F:oligopeptide transmembrane transporter activity"/>
    <property type="evidence" value="ECO:0007669"/>
    <property type="project" value="InterPro"/>
</dbReference>
<feature type="transmembrane region" description="Helical" evidence="6">
    <location>
        <begin position="635"/>
        <end position="659"/>
    </location>
</feature>
<dbReference type="PANTHER" id="PTHR31645:SF0">
    <property type="entry name" value="OLIGOPEPTIDE TRANSPORTER YGL114W-RELATED"/>
    <property type="match status" value="1"/>
</dbReference>
<feature type="transmembrane region" description="Helical" evidence="6">
    <location>
        <begin position="354"/>
        <end position="380"/>
    </location>
</feature>
<dbReference type="InterPro" id="IPR045035">
    <property type="entry name" value="YSL-like"/>
</dbReference>